<gene>
    <name evidence="7" type="primary">Cni-R11G10.3</name>
    <name evidence="7" type="synonym">Cnig_chr_V.g18529</name>
    <name evidence="7" type="ORF">B9Z55_018529</name>
</gene>
<feature type="transmembrane region" description="Helical" evidence="6">
    <location>
        <begin position="186"/>
        <end position="208"/>
    </location>
</feature>
<feature type="transmembrane region" description="Helical" evidence="6">
    <location>
        <begin position="161"/>
        <end position="180"/>
    </location>
</feature>
<keyword evidence="5 6" id="KW-0472">Membrane</keyword>
<feature type="transmembrane region" description="Helical" evidence="6">
    <location>
        <begin position="237"/>
        <end position="259"/>
    </location>
</feature>
<dbReference type="Proteomes" id="UP000230233">
    <property type="component" value="Chromosome V"/>
</dbReference>
<dbReference type="Pfam" id="PF03125">
    <property type="entry name" value="Sre"/>
    <property type="match status" value="1"/>
</dbReference>
<dbReference type="OrthoDB" id="5834256at2759"/>
<dbReference type="GO" id="GO:0007606">
    <property type="term" value="P:sensory perception of chemical stimulus"/>
    <property type="evidence" value="ECO:0007669"/>
    <property type="project" value="InterPro"/>
</dbReference>
<dbReference type="InterPro" id="IPR004151">
    <property type="entry name" value="7TM_GPCR_serpentine_rcpt_Sre"/>
</dbReference>
<evidence type="ECO:0000313" key="8">
    <source>
        <dbReference type="Proteomes" id="UP000230233"/>
    </source>
</evidence>
<dbReference type="InterPro" id="IPR052854">
    <property type="entry name" value="Serpentine_rcpt_epsilon"/>
</dbReference>
<evidence type="ECO:0008006" key="9">
    <source>
        <dbReference type="Google" id="ProtNLM"/>
    </source>
</evidence>
<evidence type="ECO:0000256" key="2">
    <source>
        <dbReference type="ARBA" id="ARBA00006803"/>
    </source>
</evidence>
<feature type="transmembrane region" description="Helical" evidence="6">
    <location>
        <begin position="50"/>
        <end position="75"/>
    </location>
</feature>
<dbReference type="EMBL" id="PDUG01000005">
    <property type="protein sequence ID" value="PIC25694.1"/>
    <property type="molecule type" value="Genomic_DNA"/>
</dbReference>
<feature type="transmembrane region" description="Helical" evidence="6">
    <location>
        <begin position="111"/>
        <end position="129"/>
    </location>
</feature>
<comment type="similarity">
    <text evidence="2">Belongs to the nematode receptor-like protein sre family.</text>
</comment>
<feature type="transmembrane region" description="Helical" evidence="6">
    <location>
        <begin position="81"/>
        <end position="104"/>
    </location>
</feature>
<evidence type="ECO:0000256" key="1">
    <source>
        <dbReference type="ARBA" id="ARBA00004141"/>
    </source>
</evidence>
<keyword evidence="4 6" id="KW-1133">Transmembrane helix</keyword>
<evidence type="ECO:0000256" key="5">
    <source>
        <dbReference type="ARBA" id="ARBA00023136"/>
    </source>
</evidence>
<name>A0A2G5TEE4_9PELO</name>
<evidence type="ECO:0000256" key="6">
    <source>
        <dbReference type="SAM" id="Phobius"/>
    </source>
</evidence>
<comment type="caution">
    <text evidence="7">The sequence shown here is derived from an EMBL/GenBank/DDBJ whole genome shotgun (WGS) entry which is preliminary data.</text>
</comment>
<accession>A0A2G5TEE4</accession>
<keyword evidence="8" id="KW-1185">Reference proteome</keyword>
<reference evidence="8" key="1">
    <citation type="submission" date="2017-10" db="EMBL/GenBank/DDBJ databases">
        <title>Rapid genome shrinkage in a self-fertile nematode reveals novel sperm competition proteins.</title>
        <authorList>
            <person name="Yin D."/>
            <person name="Schwarz E.M."/>
            <person name="Thomas C.G."/>
            <person name="Felde R.L."/>
            <person name="Korf I.F."/>
            <person name="Cutter A.D."/>
            <person name="Schartner C.M."/>
            <person name="Ralston E.J."/>
            <person name="Meyer B.J."/>
            <person name="Haag E.S."/>
        </authorList>
    </citation>
    <scope>NUCLEOTIDE SEQUENCE [LARGE SCALE GENOMIC DNA]</scope>
    <source>
        <strain evidence="8">JU1422</strain>
    </source>
</reference>
<evidence type="ECO:0000256" key="4">
    <source>
        <dbReference type="ARBA" id="ARBA00022989"/>
    </source>
</evidence>
<dbReference type="GO" id="GO:0016020">
    <property type="term" value="C:membrane"/>
    <property type="evidence" value="ECO:0007669"/>
    <property type="project" value="UniProtKB-SubCell"/>
</dbReference>
<dbReference type="AlphaFoldDB" id="A0A2G5TEE4"/>
<comment type="subcellular location">
    <subcellularLocation>
        <location evidence="1">Membrane</location>
        <topology evidence="1">Multi-pass membrane protein</topology>
    </subcellularLocation>
</comment>
<dbReference type="PANTHER" id="PTHR47518:SF7">
    <property type="entry name" value="G_PROTEIN_RECEP_F1_2 DOMAIN-CONTAINING PROTEIN"/>
    <property type="match status" value="1"/>
</dbReference>
<proteinExistence type="inferred from homology"/>
<feature type="transmembrane region" description="Helical" evidence="6">
    <location>
        <begin position="279"/>
        <end position="301"/>
    </location>
</feature>
<keyword evidence="3 6" id="KW-0812">Transmembrane</keyword>
<protein>
    <recommendedName>
        <fullName evidence="9">Serpentine receptor class gamma</fullName>
    </recommendedName>
</protein>
<evidence type="ECO:0000313" key="7">
    <source>
        <dbReference type="EMBL" id="PIC25694.1"/>
    </source>
</evidence>
<evidence type="ECO:0000256" key="3">
    <source>
        <dbReference type="ARBA" id="ARBA00022692"/>
    </source>
</evidence>
<dbReference type="PANTHER" id="PTHR47518">
    <property type="entry name" value="SERPENTINE RECEPTOR CLASS EPSILON-13-RELATED"/>
    <property type="match status" value="1"/>
</dbReference>
<sequence>MPLLPQDPYSLKCSYSLKRTVLFSGSSLLTNASMLGMNTTSPHCPMEAQWFVGIYTVVIYAPLAFVYVVVASLFIKHPNAFHPLFVISFFLILLAYTTSNFILFFRNLLEFFFIDELLFSILEFILIAANYYTQPIVILALLERLAATVFVTNYEKSLQWIPYLIGQIICVVFVVLMSLSQHEGNLINNIQICLSLVICVCLVALFLVNRNKTANSVGKSTLTTRYQLAENIKALRIFVPFIVLDNVISIMFVITSYTISIGRKFDEDECNKSSTYVPIFSILRTIAILIQISMAVIVVYMHESMKVSSLRDYCYRRSNRSEDISVTINKPDKLKIKNVLGKNIVEQETGENYFAQLSKQWQKV</sequence>
<organism evidence="7 8">
    <name type="scientific">Caenorhabditis nigoni</name>
    <dbReference type="NCBI Taxonomy" id="1611254"/>
    <lineage>
        <taxon>Eukaryota</taxon>
        <taxon>Metazoa</taxon>
        <taxon>Ecdysozoa</taxon>
        <taxon>Nematoda</taxon>
        <taxon>Chromadorea</taxon>
        <taxon>Rhabditida</taxon>
        <taxon>Rhabditina</taxon>
        <taxon>Rhabditomorpha</taxon>
        <taxon>Rhabditoidea</taxon>
        <taxon>Rhabditidae</taxon>
        <taxon>Peloderinae</taxon>
        <taxon>Caenorhabditis</taxon>
    </lineage>
</organism>